<proteinExistence type="predicted"/>
<keyword evidence="1" id="KW-0812">Transmembrane</keyword>
<evidence type="ECO:0000256" key="1">
    <source>
        <dbReference type="SAM" id="Phobius"/>
    </source>
</evidence>
<dbReference type="Proteomes" id="UP000514720">
    <property type="component" value="Chromosome"/>
</dbReference>
<feature type="transmembrane region" description="Helical" evidence="1">
    <location>
        <begin position="65"/>
        <end position="85"/>
    </location>
</feature>
<dbReference type="RefSeq" id="WP_258876913.1">
    <property type="nucleotide sequence ID" value="NZ_CP048914.1"/>
</dbReference>
<feature type="transmembrane region" description="Helical" evidence="1">
    <location>
        <begin position="12"/>
        <end position="45"/>
    </location>
</feature>
<gene>
    <name evidence="2" type="ORF">G4Z02_05060</name>
</gene>
<feature type="transmembrane region" description="Helical" evidence="1">
    <location>
        <begin position="122"/>
        <end position="140"/>
    </location>
</feature>
<keyword evidence="3" id="KW-1185">Reference proteome</keyword>
<feature type="transmembrane region" description="Helical" evidence="1">
    <location>
        <begin position="97"/>
        <end position="115"/>
    </location>
</feature>
<accession>A0A7L7KTM7</accession>
<evidence type="ECO:0000313" key="3">
    <source>
        <dbReference type="Proteomes" id="UP000514720"/>
    </source>
</evidence>
<sequence length="185" mass="21052">MSRSTLSIVGLFLYYAVISYFTGGNVLMFAMIPILFIFILLAQLIPYSLLTQPFICQDYYDHKNVLLVVNVVHIVLTMGLFFTIALYNHVVGEISPLLGYIIVGSSLVINLIILYKDIRETWVIFALVQHIIVNALLISWDIVGFGVVYLGLLYMAIHNIVIVSYGVLRYKDIILTRFQKNKDLV</sequence>
<name>A0A7L7KTM7_9MOLU</name>
<protein>
    <submittedName>
        <fullName evidence="2">Uncharacterized protein</fullName>
    </submittedName>
</protein>
<keyword evidence="1" id="KW-0472">Membrane</keyword>
<dbReference type="KEGG" id="xcl:G4Z02_05060"/>
<dbReference type="EMBL" id="CP048914">
    <property type="protein sequence ID" value="QMS85138.1"/>
    <property type="molecule type" value="Genomic_DNA"/>
</dbReference>
<evidence type="ECO:0000313" key="2">
    <source>
        <dbReference type="EMBL" id="QMS85138.1"/>
    </source>
</evidence>
<keyword evidence="1" id="KW-1133">Transmembrane helix</keyword>
<feature type="transmembrane region" description="Helical" evidence="1">
    <location>
        <begin position="146"/>
        <end position="168"/>
    </location>
</feature>
<reference evidence="2 3" key="1">
    <citation type="submission" date="2020-02" db="EMBL/GenBank/DDBJ databases">
        <authorList>
            <person name="Zheng R.K."/>
            <person name="Sun C.M."/>
        </authorList>
    </citation>
    <scope>NUCLEOTIDE SEQUENCE [LARGE SCALE GENOMIC DNA]</scope>
    <source>
        <strain evidence="3">zrk13</strain>
    </source>
</reference>
<dbReference type="AlphaFoldDB" id="A0A7L7KTM7"/>
<organism evidence="2 3">
    <name type="scientific">Candidatus Xianfuyuplasma coldseepsis</name>
    <dbReference type="NCBI Taxonomy" id="2782163"/>
    <lineage>
        <taxon>Bacteria</taxon>
        <taxon>Bacillati</taxon>
        <taxon>Mycoplasmatota</taxon>
        <taxon>Mollicutes</taxon>
        <taxon>Candidatus Izemoplasmatales</taxon>
        <taxon>Candidatus Izemoplasmataceae</taxon>
        <taxon>Candidatus Xianfuyuplasma</taxon>
    </lineage>
</organism>